<dbReference type="AlphaFoldDB" id="A0A0D2NDM6"/>
<dbReference type="EMBL" id="KN817669">
    <property type="protein sequence ID" value="KJA14681.1"/>
    <property type="molecule type" value="Genomic_DNA"/>
</dbReference>
<reference evidence="2" key="1">
    <citation type="submission" date="2014-04" db="EMBL/GenBank/DDBJ databases">
        <title>Evolutionary Origins and Diversification of the Mycorrhizal Mutualists.</title>
        <authorList>
            <consortium name="DOE Joint Genome Institute"/>
            <consortium name="Mycorrhizal Genomics Consortium"/>
            <person name="Kohler A."/>
            <person name="Kuo A."/>
            <person name="Nagy L.G."/>
            <person name="Floudas D."/>
            <person name="Copeland A."/>
            <person name="Barry K.W."/>
            <person name="Cichocki N."/>
            <person name="Veneault-Fourrey C."/>
            <person name="LaButti K."/>
            <person name="Lindquist E.A."/>
            <person name="Lipzen A."/>
            <person name="Lundell T."/>
            <person name="Morin E."/>
            <person name="Murat C."/>
            <person name="Riley R."/>
            <person name="Ohm R."/>
            <person name="Sun H."/>
            <person name="Tunlid A."/>
            <person name="Henrissat B."/>
            <person name="Grigoriev I.V."/>
            <person name="Hibbett D.S."/>
            <person name="Martin F."/>
        </authorList>
    </citation>
    <scope>NUCLEOTIDE SEQUENCE [LARGE SCALE GENOMIC DNA]</scope>
    <source>
        <strain evidence="2">FD-334 SS-4</strain>
    </source>
</reference>
<evidence type="ECO:0000313" key="1">
    <source>
        <dbReference type="EMBL" id="KJA14681.1"/>
    </source>
</evidence>
<protein>
    <submittedName>
        <fullName evidence="1">Uncharacterized protein</fullName>
    </submittedName>
</protein>
<name>A0A0D2NDM6_HYPSF</name>
<gene>
    <name evidence="1" type="ORF">HYPSUDRAFT_208510</name>
</gene>
<dbReference type="Proteomes" id="UP000054270">
    <property type="component" value="Unassembled WGS sequence"/>
</dbReference>
<evidence type="ECO:0000313" key="2">
    <source>
        <dbReference type="Proteomes" id="UP000054270"/>
    </source>
</evidence>
<sequence>MSPDRKFFVGVTETGSVEVYNLETQQFAIKMAHSNGPFRGILEAVFYDRKSLALVHKKGPDVGRAPNEPSIDVIPCFQAEECIQYTRLSVSCSRPDLGLNNPPTIAMGAGVIAGKGRLIFQRNIFRSIVLVSPEDFPREDGVPRAVSISDGHRPYNADILAPGPSENDSPRTAEAYRILEAYVEQPWRMQELENALIAAAEVFDEEQIGESEVDPTDEELVHSASDHDVDVAPIAPPGLEAHRILDEAYDENGEVMNAALVPEQSNHEDTLARAALDNYHNHPVALAACGIFVTTVMISVGLQLV</sequence>
<keyword evidence="2" id="KW-1185">Reference proteome</keyword>
<proteinExistence type="predicted"/>
<organism evidence="1 2">
    <name type="scientific">Hypholoma sublateritium (strain FD-334 SS-4)</name>
    <dbReference type="NCBI Taxonomy" id="945553"/>
    <lineage>
        <taxon>Eukaryota</taxon>
        <taxon>Fungi</taxon>
        <taxon>Dikarya</taxon>
        <taxon>Basidiomycota</taxon>
        <taxon>Agaricomycotina</taxon>
        <taxon>Agaricomycetes</taxon>
        <taxon>Agaricomycetidae</taxon>
        <taxon>Agaricales</taxon>
        <taxon>Agaricineae</taxon>
        <taxon>Strophariaceae</taxon>
        <taxon>Hypholoma</taxon>
    </lineage>
</organism>
<accession>A0A0D2NDM6</accession>